<dbReference type="SUPFAM" id="SSF48452">
    <property type="entry name" value="TPR-like"/>
    <property type="match status" value="1"/>
</dbReference>
<keyword evidence="5" id="KW-1185">Reference proteome</keyword>
<dbReference type="Pfam" id="PF14559">
    <property type="entry name" value="TPR_19"/>
    <property type="match status" value="1"/>
</dbReference>
<dbReference type="InterPro" id="IPR051012">
    <property type="entry name" value="CellSynth/LPSAsmb/PSIAsmb"/>
</dbReference>
<dbReference type="InterPro" id="IPR019734">
    <property type="entry name" value="TPR_rpt"/>
</dbReference>
<dbReference type="Pfam" id="PF13432">
    <property type="entry name" value="TPR_16"/>
    <property type="match status" value="2"/>
</dbReference>
<evidence type="ECO:0000256" key="1">
    <source>
        <dbReference type="ARBA" id="ARBA00022737"/>
    </source>
</evidence>
<dbReference type="Proteomes" id="UP000273405">
    <property type="component" value="Unassembled WGS sequence"/>
</dbReference>
<reference evidence="5" key="1">
    <citation type="submission" date="2018-09" db="EMBL/GenBank/DDBJ databases">
        <authorList>
            <person name="Livingstone P.G."/>
            <person name="Whitworth D.E."/>
        </authorList>
    </citation>
    <scope>NUCLEOTIDE SEQUENCE [LARGE SCALE GENOMIC DNA]</scope>
    <source>
        <strain evidence="5">CA040B</strain>
    </source>
</reference>
<accession>A0A3A8P433</accession>
<sequence>MPQRFLTRSWTLVLLLPLACKDPETAAAQTQATQVQTSLSEGREALTKGNYGRAIAALQKASNAAPESVEPLLLLAEAHRLGGNPGASILTLKQAEGLLPGSDPVIQKQLSELYLREGQGDQAISTLVALRNEGKLSHADILALARLQARQGLAEDAFTTLERILRENPDDAATKTVEAEILLMKGDELLAANLMDRVLQGSPEFTAARLLRARYFLMSGFSDLAEADLQSVPAVDAGTTEVVAMKARVLMALGRPTEAESALKALLQDDEDNAEALAWLADIVRAQGRASEAQQLVDRALHLQPRLARGLYVRGRVLEDQDDARAAEDSYRFALKAEPGFSPALSRMWRLHLKAGRKPEAQATLERLMGLGEAAVEDKAALANLYAQFETQLPRGKKLIEEALQREPQNPEYLRIQKALDKATPKKKKAPTGPLIIRGGRR</sequence>
<name>A0A3A8P433_9BACT</name>
<dbReference type="OrthoDB" id="5378867at2"/>
<protein>
    <submittedName>
        <fullName evidence="4">Tetratricopeptide repeat protein</fullName>
    </submittedName>
</protein>
<gene>
    <name evidence="4" type="ORF">D7X12_03275</name>
</gene>
<organism evidence="4 5">
    <name type="scientific">Corallococcus sicarius</name>
    <dbReference type="NCBI Taxonomy" id="2316726"/>
    <lineage>
        <taxon>Bacteria</taxon>
        <taxon>Pseudomonadati</taxon>
        <taxon>Myxococcota</taxon>
        <taxon>Myxococcia</taxon>
        <taxon>Myxococcales</taxon>
        <taxon>Cystobacterineae</taxon>
        <taxon>Myxococcaceae</taxon>
        <taxon>Corallococcus</taxon>
    </lineage>
</organism>
<proteinExistence type="predicted"/>
<evidence type="ECO:0000256" key="2">
    <source>
        <dbReference type="ARBA" id="ARBA00022803"/>
    </source>
</evidence>
<dbReference type="InterPro" id="IPR011990">
    <property type="entry name" value="TPR-like_helical_dom_sf"/>
</dbReference>
<keyword evidence="2" id="KW-0802">TPR repeat</keyword>
<evidence type="ECO:0000313" key="5">
    <source>
        <dbReference type="Proteomes" id="UP000273405"/>
    </source>
</evidence>
<feature type="region of interest" description="Disordered" evidence="3">
    <location>
        <begin position="419"/>
        <end position="442"/>
    </location>
</feature>
<dbReference type="PANTHER" id="PTHR45586">
    <property type="entry name" value="TPR REPEAT-CONTAINING PROTEIN PA4667"/>
    <property type="match status" value="1"/>
</dbReference>
<evidence type="ECO:0000256" key="3">
    <source>
        <dbReference type="SAM" id="MobiDB-lite"/>
    </source>
</evidence>
<dbReference type="SMART" id="SM00028">
    <property type="entry name" value="TPR"/>
    <property type="match status" value="6"/>
</dbReference>
<dbReference type="EMBL" id="RAWG01000013">
    <property type="protein sequence ID" value="RKH47192.1"/>
    <property type="molecule type" value="Genomic_DNA"/>
</dbReference>
<dbReference type="RefSeq" id="WP_120623801.1">
    <property type="nucleotide sequence ID" value="NZ_RAWG01000013.1"/>
</dbReference>
<dbReference type="PANTHER" id="PTHR45586:SF1">
    <property type="entry name" value="LIPOPOLYSACCHARIDE ASSEMBLY PROTEIN B"/>
    <property type="match status" value="1"/>
</dbReference>
<evidence type="ECO:0000313" key="4">
    <source>
        <dbReference type="EMBL" id="RKH47192.1"/>
    </source>
</evidence>
<dbReference type="Gene3D" id="1.25.40.10">
    <property type="entry name" value="Tetratricopeptide repeat domain"/>
    <property type="match status" value="3"/>
</dbReference>
<keyword evidence="1" id="KW-0677">Repeat</keyword>
<comment type="caution">
    <text evidence="4">The sequence shown here is derived from an EMBL/GenBank/DDBJ whole genome shotgun (WGS) entry which is preliminary data.</text>
</comment>
<dbReference type="AlphaFoldDB" id="A0A3A8P433"/>